<dbReference type="EMBL" id="GL883122">
    <property type="protein sequence ID" value="EGG03883.1"/>
    <property type="molecule type" value="Genomic_DNA"/>
</dbReference>
<comment type="cofactor">
    <cofactor evidence="1">
        <name>FAD</name>
        <dbReference type="ChEBI" id="CHEBI:57692"/>
    </cofactor>
</comment>
<evidence type="ECO:0000256" key="3">
    <source>
        <dbReference type="ARBA" id="ARBA00022617"/>
    </source>
</evidence>
<dbReference type="GO" id="GO:0005737">
    <property type="term" value="C:cytoplasm"/>
    <property type="evidence" value="ECO:0007669"/>
    <property type="project" value="TreeGrafter"/>
</dbReference>
<dbReference type="HOGENOM" id="CLU_018204_4_4_1"/>
<dbReference type="PANTHER" id="PTHR48083:SF28">
    <property type="entry name" value="ACYL-COA DEHYDROGENASE FAMILY PROTEIN (AFU_ORTHOLOGUE AFUA_6G10880)-RELATED"/>
    <property type="match status" value="1"/>
</dbReference>
<keyword evidence="6" id="KW-0274">FAD</keyword>
<dbReference type="Pfam" id="PF00441">
    <property type="entry name" value="Acyl-CoA_dh_1"/>
    <property type="match status" value="1"/>
</dbReference>
<dbReference type="InParanoid" id="F4RUQ7"/>
<dbReference type="VEuPathDB" id="FungiDB:MELLADRAFT_37823"/>
<dbReference type="GO" id="GO:0020037">
    <property type="term" value="F:heme binding"/>
    <property type="evidence" value="ECO:0007669"/>
    <property type="project" value="InterPro"/>
</dbReference>
<evidence type="ECO:0000313" key="10">
    <source>
        <dbReference type="EMBL" id="EGG03883.1"/>
    </source>
</evidence>
<keyword evidence="5" id="KW-0479">Metal-binding</keyword>
<evidence type="ECO:0000256" key="5">
    <source>
        <dbReference type="ARBA" id="ARBA00022723"/>
    </source>
</evidence>
<keyword evidence="8" id="KW-0408">Iron</keyword>
<dbReference type="KEGG" id="mlr:MELLADRAFT_37823"/>
<gene>
    <name evidence="10" type="ORF">MELLADRAFT_37823</name>
</gene>
<dbReference type="Proteomes" id="UP000001072">
    <property type="component" value="Unassembled WGS sequence"/>
</dbReference>
<keyword evidence="7" id="KW-0560">Oxidoreductase</keyword>
<reference evidence="11" key="1">
    <citation type="journal article" date="2011" name="Proc. Natl. Acad. Sci. U.S.A.">
        <title>Obligate biotrophy features unraveled by the genomic analysis of rust fungi.</title>
        <authorList>
            <person name="Duplessis S."/>
            <person name="Cuomo C.A."/>
            <person name="Lin Y.-C."/>
            <person name="Aerts A."/>
            <person name="Tisserant E."/>
            <person name="Veneault-Fourrey C."/>
            <person name="Joly D.L."/>
            <person name="Hacquard S."/>
            <person name="Amselem J."/>
            <person name="Cantarel B.L."/>
            <person name="Chiu R."/>
            <person name="Coutinho P.M."/>
            <person name="Feau N."/>
            <person name="Field M."/>
            <person name="Frey P."/>
            <person name="Gelhaye E."/>
            <person name="Goldberg J."/>
            <person name="Grabherr M.G."/>
            <person name="Kodira C.D."/>
            <person name="Kohler A."/>
            <person name="Kuees U."/>
            <person name="Lindquist E.A."/>
            <person name="Lucas S.M."/>
            <person name="Mago R."/>
            <person name="Mauceli E."/>
            <person name="Morin E."/>
            <person name="Murat C."/>
            <person name="Pangilinan J.L."/>
            <person name="Park R."/>
            <person name="Pearson M."/>
            <person name="Quesneville H."/>
            <person name="Rouhier N."/>
            <person name="Sakthikumar S."/>
            <person name="Salamov A.A."/>
            <person name="Schmutz J."/>
            <person name="Selles B."/>
            <person name="Shapiro H."/>
            <person name="Tanguay P."/>
            <person name="Tuskan G.A."/>
            <person name="Henrissat B."/>
            <person name="Van de Peer Y."/>
            <person name="Rouze P."/>
            <person name="Ellis J.G."/>
            <person name="Dodds P.N."/>
            <person name="Schein J.E."/>
            <person name="Zhong S."/>
            <person name="Hamelin R.C."/>
            <person name="Grigoriev I.V."/>
            <person name="Szabo L.J."/>
            <person name="Martin F."/>
        </authorList>
    </citation>
    <scope>NUCLEOTIDE SEQUENCE [LARGE SCALE GENOMIC DNA]</scope>
    <source>
        <strain evidence="11">98AG31 / pathotype 3-4-7</strain>
    </source>
</reference>
<protein>
    <recommendedName>
        <fullName evidence="9">Cytochrome b5 heme-binding domain-containing protein</fullName>
    </recommendedName>
</protein>
<dbReference type="SUPFAM" id="SSF56645">
    <property type="entry name" value="Acyl-CoA dehydrogenase NM domain-like"/>
    <property type="match status" value="1"/>
</dbReference>
<comment type="similarity">
    <text evidence="2">Belongs to the acyl-CoA dehydrogenase family.</text>
</comment>
<dbReference type="Gene3D" id="1.10.540.10">
    <property type="entry name" value="Acyl-CoA dehydrogenase/oxidase, N-terminal domain"/>
    <property type="match status" value="1"/>
</dbReference>
<dbReference type="eggNOG" id="KOG0537">
    <property type="taxonomic scope" value="Eukaryota"/>
</dbReference>
<evidence type="ECO:0000256" key="7">
    <source>
        <dbReference type="ARBA" id="ARBA00023002"/>
    </source>
</evidence>
<name>F4RUQ7_MELLP</name>
<keyword evidence="3" id="KW-0349">Heme</keyword>
<keyword evidence="11" id="KW-1185">Reference proteome</keyword>
<accession>F4RUQ7</accession>
<dbReference type="PROSITE" id="PS50255">
    <property type="entry name" value="CYTOCHROME_B5_2"/>
    <property type="match status" value="1"/>
</dbReference>
<dbReference type="InterPro" id="IPR036250">
    <property type="entry name" value="AcylCo_DH-like_C"/>
</dbReference>
<dbReference type="InterPro" id="IPR036400">
    <property type="entry name" value="Cyt_B5-like_heme/steroid_sf"/>
</dbReference>
<dbReference type="PROSITE" id="PS00191">
    <property type="entry name" value="CYTOCHROME_B5_1"/>
    <property type="match status" value="1"/>
</dbReference>
<evidence type="ECO:0000259" key="9">
    <source>
        <dbReference type="PROSITE" id="PS50255"/>
    </source>
</evidence>
<dbReference type="SUPFAM" id="SSF55856">
    <property type="entry name" value="Cytochrome b5-like heme/steroid binding domain"/>
    <property type="match status" value="1"/>
</dbReference>
<keyword evidence="4" id="KW-0285">Flavoprotein</keyword>
<evidence type="ECO:0000313" key="11">
    <source>
        <dbReference type="Proteomes" id="UP000001072"/>
    </source>
</evidence>
<evidence type="ECO:0000256" key="1">
    <source>
        <dbReference type="ARBA" id="ARBA00001974"/>
    </source>
</evidence>
<proteinExistence type="inferred from homology"/>
<dbReference type="InterPro" id="IPR009075">
    <property type="entry name" value="AcylCo_DH/oxidase_C"/>
</dbReference>
<feature type="domain" description="Cytochrome b5 heme-binding" evidence="9">
    <location>
        <begin position="1"/>
        <end position="74"/>
    </location>
</feature>
<dbReference type="GeneID" id="18927673"/>
<dbReference type="RefSeq" id="XP_007412997.1">
    <property type="nucleotide sequence ID" value="XM_007412935.1"/>
</dbReference>
<dbReference type="Gene3D" id="1.20.140.10">
    <property type="entry name" value="Butyryl-CoA Dehydrogenase, subunit A, domain 3"/>
    <property type="match status" value="1"/>
</dbReference>
<dbReference type="SMART" id="SM01117">
    <property type="entry name" value="Cyt-b5"/>
    <property type="match status" value="1"/>
</dbReference>
<dbReference type="AlphaFoldDB" id="F4RUQ7"/>
<dbReference type="eggNOG" id="KOG0137">
    <property type="taxonomic scope" value="Eukaryota"/>
</dbReference>
<evidence type="ECO:0000256" key="6">
    <source>
        <dbReference type="ARBA" id="ARBA00022827"/>
    </source>
</evidence>
<dbReference type="OrthoDB" id="2588832at2759"/>
<evidence type="ECO:0000256" key="2">
    <source>
        <dbReference type="ARBA" id="ARBA00009347"/>
    </source>
</evidence>
<dbReference type="Pfam" id="PF02771">
    <property type="entry name" value="Acyl-CoA_dh_N"/>
    <property type="match status" value="1"/>
</dbReference>
<dbReference type="InterPro" id="IPR046373">
    <property type="entry name" value="Acyl-CoA_Oxase/DH_mid-dom_sf"/>
</dbReference>
<sequence>FTAEELSSLSSSSNLHLLIHGKVYAISKFLDEHPGGDEVLLGESGKDATEAFEDVGHSEEARNLMNQYLVGTLDSVDSDLTVSLDLETLAFSNLYSFLFSYWYTGLPSPYYQESHVRLRAAVRKWTEKHLVDQAHEWAENYSIDHKTYKQAAADGLLLPQIGGSRIPKEWTKHGKIMADIKPEEWNGFHDLVVQDEMARCGASGSIAGLFAGISYAAPLIWKYASTELKDRILPSLLDGSKRICIAITEPDAGSDVKNLSTSAVKSSDGKHWIVTGITNGVWSDYFATAVRTRGKPGDPTGISVLIIPLTEGVKASKMIVGGGWASGTTRVVFNQVKVPIENLVGVENEGFKYIMSNFNHERLNLAFLANRLSRICIEDSIEYASKRRVFNAPLIELGVIRNKLGHMARLVESQQAWIEAIVYQLDHLSPEEGSKKLGGQTALLKAHCSIVLEYAAREAVQIFGGLGYTRGGLGEKVERIWREVKSVSIPGGSEEVMLDLGVRQQMKIALGMSSKL</sequence>
<dbReference type="STRING" id="747676.F4RUQ7"/>
<dbReference type="InterPro" id="IPR001199">
    <property type="entry name" value="Cyt_B5-like_heme/steroid-bd"/>
</dbReference>
<dbReference type="GO" id="GO:0050660">
    <property type="term" value="F:flavin adenine dinucleotide binding"/>
    <property type="evidence" value="ECO:0007669"/>
    <property type="project" value="InterPro"/>
</dbReference>
<dbReference type="InterPro" id="IPR037069">
    <property type="entry name" value="AcylCoA_DH/ox_N_sf"/>
</dbReference>
<dbReference type="Pfam" id="PF00173">
    <property type="entry name" value="Cyt-b5"/>
    <property type="match status" value="1"/>
</dbReference>
<dbReference type="InterPro" id="IPR013786">
    <property type="entry name" value="AcylCoA_DH/ox_N"/>
</dbReference>
<dbReference type="InterPro" id="IPR050741">
    <property type="entry name" value="Acyl-CoA_dehydrogenase"/>
</dbReference>
<dbReference type="InterPro" id="IPR009100">
    <property type="entry name" value="AcylCoA_DH/oxidase_NM_dom_sf"/>
</dbReference>
<dbReference type="GO" id="GO:0003995">
    <property type="term" value="F:acyl-CoA dehydrogenase activity"/>
    <property type="evidence" value="ECO:0007669"/>
    <property type="project" value="TreeGrafter"/>
</dbReference>
<dbReference type="PANTHER" id="PTHR48083">
    <property type="entry name" value="MEDIUM-CHAIN SPECIFIC ACYL-COA DEHYDROGENASE, MITOCHONDRIAL-RELATED"/>
    <property type="match status" value="1"/>
</dbReference>
<dbReference type="Pfam" id="PF02770">
    <property type="entry name" value="Acyl-CoA_dh_M"/>
    <property type="match status" value="1"/>
</dbReference>
<dbReference type="InterPro" id="IPR018506">
    <property type="entry name" value="Cyt_B5_heme-BS"/>
</dbReference>
<dbReference type="Gene3D" id="3.10.120.10">
    <property type="entry name" value="Cytochrome b5-like heme/steroid binding domain"/>
    <property type="match status" value="1"/>
</dbReference>
<dbReference type="PRINTS" id="PR00363">
    <property type="entry name" value="CYTOCHROMEB5"/>
</dbReference>
<dbReference type="GO" id="GO:0046872">
    <property type="term" value="F:metal ion binding"/>
    <property type="evidence" value="ECO:0007669"/>
    <property type="project" value="UniProtKB-KW"/>
</dbReference>
<dbReference type="GO" id="GO:0033539">
    <property type="term" value="P:fatty acid beta-oxidation using acyl-CoA dehydrogenase"/>
    <property type="evidence" value="ECO:0007669"/>
    <property type="project" value="TreeGrafter"/>
</dbReference>
<dbReference type="InterPro" id="IPR006091">
    <property type="entry name" value="Acyl-CoA_Oxase/DH_mid-dom"/>
</dbReference>
<feature type="non-terminal residue" evidence="10">
    <location>
        <position position="1"/>
    </location>
</feature>
<dbReference type="SUPFAM" id="SSF47203">
    <property type="entry name" value="Acyl-CoA dehydrogenase C-terminal domain-like"/>
    <property type="match status" value="1"/>
</dbReference>
<evidence type="ECO:0000256" key="8">
    <source>
        <dbReference type="ARBA" id="ARBA00023004"/>
    </source>
</evidence>
<evidence type="ECO:0000256" key="4">
    <source>
        <dbReference type="ARBA" id="ARBA00022630"/>
    </source>
</evidence>
<organism evidence="11">
    <name type="scientific">Melampsora larici-populina (strain 98AG31 / pathotype 3-4-7)</name>
    <name type="common">Poplar leaf rust fungus</name>
    <dbReference type="NCBI Taxonomy" id="747676"/>
    <lineage>
        <taxon>Eukaryota</taxon>
        <taxon>Fungi</taxon>
        <taxon>Dikarya</taxon>
        <taxon>Basidiomycota</taxon>
        <taxon>Pucciniomycotina</taxon>
        <taxon>Pucciniomycetes</taxon>
        <taxon>Pucciniales</taxon>
        <taxon>Melampsoraceae</taxon>
        <taxon>Melampsora</taxon>
    </lineage>
</organism>
<dbReference type="Gene3D" id="2.40.110.10">
    <property type="entry name" value="Butyryl-CoA Dehydrogenase, subunit A, domain 2"/>
    <property type="match status" value="1"/>
</dbReference>